<accession>A0A388TCY8</accession>
<dbReference type="SUPFAM" id="SSF53448">
    <property type="entry name" value="Nucleotide-diphospho-sugar transferases"/>
    <property type="match status" value="1"/>
</dbReference>
<feature type="domain" description="Glycosyltransferase 2-like" evidence="1">
    <location>
        <begin position="8"/>
        <end position="129"/>
    </location>
</feature>
<name>A0A388TCY8_TERA1</name>
<dbReference type="PANTHER" id="PTHR22916:SF3">
    <property type="entry name" value="UDP-GLCNAC:BETAGAL BETA-1,3-N-ACETYLGLUCOSAMINYLTRANSFERASE-LIKE PROTEIN 1"/>
    <property type="match status" value="1"/>
</dbReference>
<comment type="caution">
    <text evidence="2">The sequence shown here is derived from an EMBL/GenBank/DDBJ whole genome shotgun (WGS) entry which is preliminary data.</text>
</comment>
<gene>
    <name evidence="2" type="ORF">NO1_1511</name>
</gene>
<dbReference type="AlphaFoldDB" id="A0A388TCY8"/>
<keyword evidence="3" id="KW-1185">Reference proteome</keyword>
<sequence length="286" mass="33586">MPDVLKISCIIPVYNEEGFLRECLESVQRQSVKELEIICVDDGSTDNSAELLQKYAERFPNITVVRQENSGAGPARNKGLALAKGEHILFVDADDFLLNTDTLRHMVELADENKADVVSANLKEFKYGNLFDCSFFGSYAVGQNILLPENYEIPWYFSRNIYRRKFLLENKISFPDYRRGQDVVFLAKVLSLVKYIYVCAEDLYVYRVSDAEEFDDDRKRRDYIRHFMDVLFCLQDLKFYDTVSRYERLFLPFLRKHFDCLPEACRSVWERKYLNYWLGFVKSGTS</sequence>
<reference evidence="2 3" key="1">
    <citation type="journal article" date="2019" name="ISME J.">
        <title>Genome analyses of uncultured TG2/ZB3 bacteria in 'Margulisbacteria' specifically attached to ectosymbiotic spirochetes of protists in the termite gut.</title>
        <authorList>
            <person name="Utami Y.D."/>
            <person name="Kuwahara H."/>
            <person name="Igai K."/>
            <person name="Murakami T."/>
            <person name="Sugaya K."/>
            <person name="Morikawa T."/>
            <person name="Nagura Y."/>
            <person name="Yuki M."/>
            <person name="Deevong P."/>
            <person name="Inoue T."/>
            <person name="Kihara K."/>
            <person name="Lo N."/>
            <person name="Yamada A."/>
            <person name="Ohkuma M."/>
            <person name="Hongoh Y."/>
        </authorList>
    </citation>
    <scope>NUCLEOTIDE SEQUENCE [LARGE SCALE GENOMIC DNA]</scope>
    <source>
        <strain evidence="2">NkOx7-01</strain>
    </source>
</reference>
<evidence type="ECO:0000313" key="2">
    <source>
        <dbReference type="EMBL" id="GBR74314.1"/>
    </source>
</evidence>
<dbReference type="InterPro" id="IPR029044">
    <property type="entry name" value="Nucleotide-diphossugar_trans"/>
</dbReference>
<dbReference type="InterPro" id="IPR001173">
    <property type="entry name" value="Glyco_trans_2-like"/>
</dbReference>
<dbReference type="Proteomes" id="UP000269352">
    <property type="component" value="Unassembled WGS sequence"/>
</dbReference>
<keyword evidence="2" id="KW-0808">Transferase</keyword>
<dbReference type="PANTHER" id="PTHR22916">
    <property type="entry name" value="GLYCOSYLTRANSFERASE"/>
    <property type="match status" value="1"/>
</dbReference>
<dbReference type="EMBL" id="BGZN01000040">
    <property type="protein sequence ID" value="GBR74314.1"/>
    <property type="molecule type" value="Genomic_DNA"/>
</dbReference>
<organism evidence="2 3">
    <name type="scientific">Termititenax aidoneus</name>
    <dbReference type="NCBI Taxonomy" id="2218524"/>
    <lineage>
        <taxon>Bacteria</taxon>
        <taxon>Bacillati</taxon>
        <taxon>Candidatus Margulisiibacteriota</taxon>
        <taxon>Candidatus Termititenacia</taxon>
        <taxon>Candidatus Termititenacales</taxon>
        <taxon>Candidatus Termititenacaceae</taxon>
        <taxon>Candidatus Termititenax</taxon>
    </lineage>
</organism>
<dbReference type="Pfam" id="PF00535">
    <property type="entry name" value="Glycos_transf_2"/>
    <property type="match status" value="1"/>
</dbReference>
<dbReference type="CDD" id="cd00761">
    <property type="entry name" value="Glyco_tranf_GTA_type"/>
    <property type="match status" value="1"/>
</dbReference>
<proteinExistence type="predicted"/>
<dbReference type="GO" id="GO:0016758">
    <property type="term" value="F:hexosyltransferase activity"/>
    <property type="evidence" value="ECO:0007669"/>
    <property type="project" value="UniProtKB-ARBA"/>
</dbReference>
<evidence type="ECO:0000259" key="1">
    <source>
        <dbReference type="Pfam" id="PF00535"/>
    </source>
</evidence>
<protein>
    <submittedName>
        <fullName evidence="2">Glycosyl transferase GTA-type super family</fullName>
    </submittedName>
</protein>
<dbReference type="Gene3D" id="3.90.550.10">
    <property type="entry name" value="Spore Coat Polysaccharide Biosynthesis Protein SpsA, Chain A"/>
    <property type="match status" value="1"/>
</dbReference>
<evidence type="ECO:0000313" key="3">
    <source>
        <dbReference type="Proteomes" id="UP000269352"/>
    </source>
</evidence>